<dbReference type="EMBL" id="CP012543">
    <property type="protein sequence ID" value="QCD46235.1"/>
    <property type="molecule type" value="Genomic_DNA"/>
</dbReference>
<dbReference type="RefSeq" id="WP_157752378.1">
    <property type="nucleotide sequence ID" value="NZ_CP012543.1"/>
</dbReference>
<evidence type="ECO:0000313" key="2">
    <source>
        <dbReference type="Proteomes" id="UP000502377"/>
    </source>
</evidence>
<protein>
    <submittedName>
        <fullName evidence="1">Uncharacterized protein</fullName>
    </submittedName>
</protein>
<evidence type="ECO:0000313" key="1">
    <source>
        <dbReference type="EMBL" id="QCD46235.1"/>
    </source>
</evidence>
<proteinExistence type="predicted"/>
<accession>A0A6G5QKL2</accession>
<organism evidence="1 2">
    <name type="scientific">Campylobacter rectus</name>
    <name type="common">Wolinella recta</name>
    <dbReference type="NCBI Taxonomy" id="203"/>
    <lineage>
        <taxon>Bacteria</taxon>
        <taxon>Pseudomonadati</taxon>
        <taxon>Campylobacterota</taxon>
        <taxon>Epsilonproteobacteria</taxon>
        <taxon>Campylobacterales</taxon>
        <taxon>Campylobacteraceae</taxon>
        <taxon>Campylobacter</taxon>
    </lineage>
</organism>
<sequence length="56" mass="6896">MILEALWGGFKAGKIFYELSNMFFNWLEEKEKREKRRKRNAAIIRWLIYAAIIRLY</sequence>
<reference evidence="1 2" key="1">
    <citation type="submission" date="2016-07" db="EMBL/GenBank/DDBJ databases">
        <title>Comparative genomics of the Campylobacter concisus group.</title>
        <authorList>
            <person name="Miller W.G."/>
            <person name="Yee E."/>
            <person name="Chapman M.H."/>
            <person name="Huynh S."/>
            <person name="Bono J.L."/>
            <person name="On S.L.W."/>
            <person name="StLeger J."/>
            <person name="Foster G."/>
            <person name="Parker C.T."/>
        </authorList>
    </citation>
    <scope>NUCLEOTIDE SEQUENCE [LARGE SCALE GENOMIC DNA]</scope>
    <source>
        <strain evidence="1 2">ATCC 33238</strain>
    </source>
</reference>
<dbReference type="Proteomes" id="UP000502377">
    <property type="component" value="Chromosome"/>
</dbReference>
<gene>
    <name evidence="1" type="ORF">CRECT_0545</name>
</gene>
<dbReference type="KEGG" id="crx:CRECT_0545"/>
<dbReference type="AlphaFoldDB" id="A0A6G5QKL2"/>
<name>A0A6G5QKL2_CAMRE</name>